<keyword evidence="2 8" id="KW-0812">Transmembrane</keyword>
<comment type="subcellular location">
    <subcellularLocation>
        <location evidence="1">Membrane</location>
        <topology evidence="1">Multi-pass membrane protein</topology>
    </subcellularLocation>
</comment>
<feature type="domain" description="HAMP" evidence="10">
    <location>
        <begin position="219"/>
        <end position="271"/>
    </location>
</feature>
<dbReference type="EMBL" id="QKOE01000025">
    <property type="protein sequence ID" value="PZA14655.1"/>
    <property type="molecule type" value="Genomic_DNA"/>
</dbReference>
<accession>A0A323UPR0</accession>
<dbReference type="Pfam" id="PF00015">
    <property type="entry name" value="MCPsignal"/>
    <property type="match status" value="1"/>
</dbReference>
<dbReference type="Proteomes" id="UP000248259">
    <property type="component" value="Unassembled WGS sequence"/>
</dbReference>
<dbReference type="GO" id="GO:0016020">
    <property type="term" value="C:membrane"/>
    <property type="evidence" value="ECO:0007669"/>
    <property type="project" value="UniProtKB-SubCell"/>
</dbReference>
<feature type="transmembrane region" description="Helical" evidence="8">
    <location>
        <begin position="18"/>
        <end position="38"/>
    </location>
</feature>
<dbReference type="RefSeq" id="WP_110529415.1">
    <property type="nucleotide sequence ID" value="NZ_QKOE01000025.1"/>
</dbReference>
<dbReference type="InterPro" id="IPR004090">
    <property type="entry name" value="Chemotax_Me-accpt_rcpt"/>
</dbReference>
<dbReference type="InterPro" id="IPR003660">
    <property type="entry name" value="HAMP_dom"/>
</dbReference>
<dbReference type="OrthoDB" id="9806477at2"/>
<dbReference type="PANTHER" id="PTHR32089:SF119">
    <property type="entry name" value="METHYL-ACCEPTING CHEMOTAXIS PROTEIN CTPL"/>
    <property type="match status" value="1"/>
</dbReference>
<reference evidence="11 12" key="1">
    <citation type="submission" date="2018-06" db="EMBL/GenBank/DDBJ databases">
        <title>Azoarcus communis strain SWub3 genome.</title>
        <authorList>
            <person name="Zorraquino Salvo V."/>
            <person name="Toubiana D."/>
            <person name="Blumwald E."/>
        </authorList>
    </citation>
    <scope>NUCLEOTIDE SEQUENCE [LARGE SCALE GENOMIC DNA]</scope>
    <source>
        <strain evidence="11 12">SWub3</strain>
    </source>
</reference>
<organism evidence="11 12">
    <name type="scientific">Parazoarcus communis SWub3 = DSM 12120</name>
    <dbReference type="NCBI Taxonomy" id="1121029"/>
    <lineage>
        <taxon>Bacteria</taxon>
        <taxon>Pseudomonadati</taxon>
        <taxon>Pseudomonadota</taxon>
        <taxon>Betaproteobacteria</taxon>
        <taxon>Rhodocyclales</taxon>
        <taxon>Zoogloeaceae</taxon>
        <taxon>Parazoarcus</taxon>
    </lineage>
</organism>
<feature type="transmembrane region" description="Helical" evidence="8">
    <location>
        <begin position="194"/>
        <end position="217"/>
    </location>
</feature>
<evidence type="ECO:0000256" key="8">
    <source>
        <dbReference type="SAM" id="Phobius"/>
    </source>
</evidence>
<dbReference type="GO" id="GO:0006935">
    <property type="term" value="P:chemotaxis"/>
    <property type="evidence" value="ECO:0007669"/>
    <property type="project" value="InterPro"/>
</dbReference>
<proteinExistence type="inferred from homology"/>
<dbReference type="CDD" id="cd11386">
    <property type="entry name" value="MCP_signal"/>
    <property type="match status" value="1"/>
</dbReference>
<comment type="caution">
    <text evidence="11">The sequence shown here is derived from an EMBL/GenBank/DDBJ whole genome shotgun (WGS) entry which is preliminary data.</text>
</comment>
<dbReference type="PRINTS" id="PR00260">
    <property type="entry name" value="CHEMTRNSDUCR"/>
</dbReference>
<keyword evidence="3 8" id="KW-1133">Transmembrane helix</keyword>
<comment type="similarity">
    <text evidence="6">Belongs to the methyl-accepting chemotaxis (MCP) protein family.</text>
</comment>
<dbReference type="AlphaFoldDB" id="A0A323UPR0"/>
<sequence length="548" mass="58326">MRTASTPASGGSLAVRTLLYAAIALQICLALFLGLLGVKGMYSTLNGLDAMYNHRVIPLRDLKVISDEYAVSVVNATQKVRDGTLTPEDGAAAMENARRLIDEKWQAYSKGSLSTTEQTLVETATPLMAKGNEMVDLMIERLKLGALSEIHAIAERSLYPTIDPIANVIRELIELQLEQTRQDYDAEQASFQQAVAIMLALILVGGLASGIGGFVFARNFLMRPLDDARRFADDIASGNLGTHIQIRRDDEIGKLTGSLLKMQAELRNMVQLIQGNAEQMASASEALANSTGAISSATIQQSEAAESIASAIEQMTVSISHVSNFTEDARVIAGESGEASQRGAGVIHRVVSDIERIAQSVNQSSAAIRSLGQHSKEIASVVTVIKEVADQTNLLALNAAIEAARAGEQGRGFAVVADEVRKLAERTSASTEDIGRIVGLITTGTDSAVRAMDEQVRSVQSSVTLAAEAGEAISRINAASQKVVATVTEVSSALNEQSATSSEIARGIADIADMSGRNSESARAVDSSTRQLAQLSGQLRETVRRFRL</sequence>
<evidence type="ECO:0000313" key="12">
    <source>
        <dbReference type="Proteomes" id="UP000248259"/>
    </source>
</evidence>
<keyword evidence="12" id="KW-1185">Reference proteome</keyword>
<dbReference type="Gene3D" id="1.10.287.950">
    <property type="entry name" value="Methyl-accepting chemotaxis protein"/>
    <property type="match status" value="1"/>
</dbReference>
<dbReference type="InterPro" id="IPR024478">
    <property type="entry name" value="HlyB_4HB_MCP"/>
</dbReference>
<keyword evidence="5 7" id="KW-0807">Transducer</keyword>
<dbReference type="Pfam" id="PF00672">
    <property type="entry name" value="HAMP"/>
    <property type="match status" value="1"/>
</dbReference>
<dbReference type="PROSITE" id="PS50885">
    <property type="entry name" value="HAMP"/>
    <property type="match status" value="1"/>
</dbReference>
<evidence type="ECO:0000256" key="4">
    <source>
        <dbReference type="ARBA" id="ARBA00023136"/>
    </source>
</evidence>
<dbReference type="GO" id="GO:0004888">
    <property type="term" value="F:transmembrane signaling receptor activity"/>
    <property type="evidence" value="ECO:0007669"/>
    <property type="project" value="InterPro"/>
</dbReference>
<dbReference type="FunFam" id="1.10.287.950:FF:000001">
    <property type="entry name" value="Methyl-accepting chemotaxis sensory transducer"/>
    <property type="match status" value="1"/>
</dbReference>
<dbReference type="Pfam" id="PF12729">
    <property type="entry name" value="4HB_MCP_1"/>
    <property type="match status" value="1"/>
</dbReference>
<evidence type="ECO:0000259" key="10">
    <source>
        <dbReference type="PROSITE" id="PS50885"/>
    </source>
</evidence>
<name>A0A323UPR0_9RHOO</name>
<evidence type="ECO:0000256" key="1">
    <source>
        <dbReference type="ARBA" id="ARBA00004141"/>
    </source>
</evidence>
<dbReference type="SMART" id="SM00283">
    <property type="entry name" value="MA"/>
    <property type="match status" value="1"/>
</dbReference>
<evidence type="ECO:0000256" key="6">
    <source>
        <dbReference type="ARBA" id="ARBA00029447"/>
    </source>
</evidence>
<dbReference type="InterPro" id="IPR004089">
    <property type="entry name" value="MCPsignal_dom"/>
</dbReference>
<protein>
    <submittedName>
        <fullName evidence="11">Methyl-accepting chemotaxis protein</fullName>
    </submittedName>
</protein>
<dbReference type="GO" id="GO:0007165">
    <property type="term" value="P:signal transduction"/>
    <property type="evidence" value="ECO:0007669"/>
    <property type="project" value="UniProtKB-KW"/>
</dbReference>
<dbReference type="SUPFAM" id="SSF58104">
    <property type="entry name" value="Methyl-accepting chemotaxis protein (MCP) signaling domain"/>
    <property type="match status" value="1"/>
</dbReference>
<gene>
    <name evidence="11" type="ORF">DNK49_20860</name>
</gene>
<evidence type="ECO:0000259" key="9">
    <source>
        <dbReference type="PROSITE" id="PS50111"/>
    </source>
</evidence>
<evidence type="ECO:0000313" key="11">
    <source>
        <dbReference type="EMBL" id="PZA14655.1"/>
    </source>
</evidence>
<keyword evidence="4 8" id="KW-0472">Membrane</keyword>
<feature type="domain" description="Methyl-accepting transducer" evidence="9">
    <location>
        <begin position="276"/>
        <end position="512"/>
    </location>
</feature>
<evidence type="ECO:0000256" key="2">
    <source>
        <dbReference type="ARBA" id="ARBA00022692"/>
    </source>
</evidence>
<dbReference type="SMART" id="SM00304">
    <property type="entry name" value="HAMP"/>
    <property type="match status" value="1"/>
</dbReference>
<dbReference type="PROSITE" id="PS50111">
    <property type="entry name" value="CHEMOTAXIS_TRANSDUC_2"/>
    <property type="match status" value="1"/>
</dbReference>
<evidence type="ECO:0000256" key="3">
    <source>
        <dbReference type="ARBA" id="ARBA00022989"/>
    </source>
</evidence>
<evidence type="ECO:0000256" key="5">
    <source>
        <dbReference type="ARBA" id="ARBA00023224"/>
    </source>
</evidence>
<dbReference type="PANTHER" id="PTHR32089">
    <property type="entry name" value="METHYL-ACCEPTING CHEMOTAXIS PROTEIN MCPB"/>
    <property type="match status" value="1"/>
</dbReference>
<dbReference type="CDD" id="cd06225">
    <property type="entry name" value="HAMP"/>
    <property type="match status" value="1"/>
</dbReference>
<evidence type="ECO:0000256" key="7">
    <source>
        <dbReference type="PROSITE-ProRule" id="PRU00284"/>
    </source>
</evidence>